<evidence type="ECO:0000256" key="2">
    <source>
        <dbReference type="ARBA" id="ARBA00022840"/>
    </source>
</evidence>
<dbReference type="InterPro" id="IPR003439">
    <property type="entry name" value="ABC_transporter-like_ATP-bd"/>
</dbReference>
<organism evidence="4 5">
    <name type="scientific">Mycoplasmopsis agassizii</name>
    <dbReference type="NCBI Taxonomy" id="33922"/>
    <lineage>
        <taxon>Bacteria</taxon>
        <taxon>Bacillati</taxon>
        <taxon>Mycoplasmatota</taxon>
        <taxon>Mycoplasmoidales</taxon>
        <taxon>Metamycoplasmataceae</taxon>
        <taxon>Mycoplasmopsis</taxon>
    </lineage>
</organism>
<dbReference type="InterPro" id="IPR017871">
    <property type="entry name" value="ABC_transporter-like_CS"/>
</dbReference>
<dbReference type="AlphaFoldDB" id="A0A269TL30"/>
<accession>A0A269TL30</accession>
<dbReference type="EMBL" id="NQNY01000002">
    <property type="protein sequence ID" value="PAK21648.1"/>
    <property type="molecule type" value="Genomic_DNA"/>
</dbReference>
<dbReference type="Proteomes" id="UP000216943">
    <property type="component" value="Unassembled WGS sequence"/>
</dbReference>
<dbReference type="RefSeq" id="WP_095334502.1">
    <property type="nucleotide sequence ID" value="NZ_NQNY01000002.1"/>
</dbReference>
<evidence type="ECO:0000313" key="4">
    <source>
        <dbReference type="EMBL" id="PAK21648.1"/>
    </source>
</evidence>
<dbReference type="GO" id="GO:0055052">
    <property type="term" value="C:ATP-binding cassette (ABC) transporter complex, substrate-binding subunit-containing"/>
    <property type="evidence" value="ECO:0007669"/>
    <property type="project" value="TreeGrafter"/>
</dbReference>
<dbReference type="PANTHER" id="PTHR43875">
    <property type="entry name" value="MALTODEXTRIN IMPORT ATP-BINDING PROTEIN MSMX"/>
    <property type="match status" value="1"/>
</dbReference>
<evidence type="ECO:0000313" key="5">
    <source>
        <dbReference type="Proteomes" id="UP000216943"/>
    </source>
</evidence>
<dbReference type="OrthoDB" id="394854at2"/>
<dbReference type="PROSITE" id="PS00211">
    <property type="entry name" value="ABC_TRANSPORTER_1"/>
    <property type="match status" value="1"/>
</dbReference>
<dbReference type="PROSITE" id="PS50893">
    <property type="entry name" value="ABC_TRANSPORTER_2"/>
    <property type="match status" value="1"/>
</dbReference>
<dbReference type="SMART" id="SM00382">
    <property type="entry name" value="AAA"/>
    <property type="match status" value="1"/>
</dbReference>
<dbReference type="PANTHER" id="PTHR43875:SF1">
    <property type="entry name" value="OSMOPROTECTIVE COMPOUNDS UPTAKE ATP-BINDING PROTEIN GGTA"/>
    <property type="match status" value="1"/>
</dbReference>
<dbReference type="GO" id="GO:0016887">
    <property type="term" value="F:ATP hydrolysis activity"/>
    <property type="evidence" value="ECO:0007669"/>
    <property type="project" value="InterPro"/>
</dbReference>
<sequence>MHKKDNNYNKFINKDITKLQKINFVFEDKNKDSYFTYPKNIAKTWNVDYAIINYQEVFHLSKNEVIFNKGIDLFLKNTEEFYAPWDGELFFLIDNSRPFLFYKITNFLNNEYKNIVIKFSNFDLVKTWKIHDLENNISSPKKITSNQKILVASSENTFENNVFENFSNLHIETFYANQIDNNFQNHLLNYFKNEEDFNRNKEYFNPDILLKFNQENETFVFTEIPYHDHHLPTLKVSSLNINLDKKHILKDINFEIFKGEFISILGPSGSGKSTLLNSIASILEPTSGKINFNNVHNIGFVFQNYSLYNDLTVYKNIFLTVKSSLMWNIQWHINKIKIILKQQKSDSNMDAFNAEFKSLRNQISLITIKNFQLKIINLKLSLLLRKIIKTLRLNKKEFDLIKDIKEQVSNSAKQLEIDDLLNKKASALSGGQKQRVAIAKAISKNPDLLILDEPFSSLDYKVKILIRSWVKEIQNKLKITTLFVTHDQDDAMWLSDKVIFLKDGEVKQFSQPNDFFEKPNNLAIAKFVGNPEINYLKSDEKYDYYIRGNHIKITEDKQSQWSVLNNFTNGNYYVIEISNGKNILEVITTKNFLKSERVSVELDKTKILIFDKQSGELVNHEK</sequence>
<comment type="caution">
    <text evidence="4">The sequence shown here is derived from an EMBL/GenBank/DDBJ whole genome shotgun (WGS) entry which is preliminary data.</text>
</comment>
<gene>
    <name evidence="4" type="ORF">CJJ23_00745</name>
</gene>
<dbReference type="InterPro" id="IPR047641">
    <property type="entry name" value="ABC_transpr_MalK/UgpC-like"/>
</dbReference>
<dbReference type="InterPro" id="IPR003593">
    <property type="entry name" value="AAA+_ATPase"/>
</dbReference>
<evidence type="ECO:0000259" key="3">
    <source>
        <dbReference type="PROSITE" id="PS50893"/>
    </source>
</evidence>
<dbReference type="InterPro" id="IPR027417">
    <property type="entry name" value="P-loop_NTPase"/>
</dbReference>
<protein>
    <recommendedName>
        <fullName evidence="3">ABC transporter domain-containing protein</fullName>
    </recommendedName>
</protein>
<feature type="domain" description="ABC transporter" evidence="3">
    <location>
        <begin position="234"/>
        <end position="528"/>
    </location>
</feature>
<reference evidence="5" key="1">
    <citation type="submission" date="2017-08" db="EMBL/GenBank/DDBJ databases">
        <authorList>
            <person name="Alvarez-Ponce D."/>
            <person name="Weitzman C.L."/>
            <person name="Tillett R.L."/>
            <person name="Sandmeier F.C."/>
            <person name="Tracy C.R."/>
        </authorList>
    </citation>
    <scope>NUCLEOTIDE SEQUENCE [LARGE SCALE GENOMIC DNA]</scope>
    <source>
        <strain evidence="5">723</strain>
    </source>
</reference>
<keyword evidence="1" id="KW-0547">Nucleotide-binding</keyword>
<dbReference type="Gene3D" id="3.40.50.300">
    <property type="entry name" value="P-loop containing nucleotide triphosphate hydrolases"/>
    <property type="match status" value="1"/>
</dbReference>
<keyword evidence="2" id="KW-0067">ATP-binding</keyword>
<dbReference type="Pfam" id="PF00005">
    <property type="entry name" value="ABC_tran"/>
    <property type="match status" value="1"/>
</dbReference>
<evidence type="ECO:0000256" key="1">
    <source>
        <dbReference type="ARBA" id="ARBA00022741"/>
    </source>
</evidence>
<proteinExistence type="predicted"/>
<dbReference type="GO" id="GO:0005524">
    <property type="term" value="F:ATP binding"/>
    <property type="evidence" value="ECO:0007669"/>
    <property type="project" value="UniProtKB-KW"/>
</dbReference>
<name>A0A269TL30_9BACT</name>
<dbReference type="SUPFAM" id="SSF52540">
    <property type="entry name" value="P-loop containing nucleoside triphosphate hydrolases"/>
    <property type="match status" value="1"/>
</dbReference>